<dbReference type="AlphaFoldDB" id="A0A1J1H8A1"/>
<dbReference type="VEuPathDB" id="PlasmoDB:PRELSG_1200600"/>
<dbReference type="OMA" id="CEDTYKE"/>
<dbReference type="GeneID" id="39737249"/>
<gene>
    <name evidence="1" type="ORF">PRELSG_1200600</name>
</gene>
<proteinExistence type="predicted"/>
<evidence type="ECO:0000313" key="1">
    <source>
        <dbReference type="EMBL" id="CRH01122.1"/>
    </source>
</evidence>
<accession>A0A1J1H8A1</accession>
<dbReference type="RefSeq" id="XP_028534123.1">
    <property type="nucleotide sequence ID" value="XM_028677766.1"/>
</dbReference>
<sequence length="288" mass="34284">MNSNDINQILNEDIECKDIQKENKIKIANDLVKNYCLLKELNLLNAIKNEDKIVPSIKKDNISYNSKNIIYANKYILDFLQLKKQNKLKLKEERKIKKKKYEEILNEKDILNITNTLNGNELNLSVYEKNIMNYNELNNFQIFNKSLFVKYIDMPIINHKSFHKKILQLLKLLIENYNSSLNLIKIQQNMMSYFTFYTQNLLINNKTLIEKNEKLLQNNYIRMELKSKSLANDGIEIKLPFTSQDNLCSLFQTQMDLYRKHINNLYNQIDDLKKFLNIFNMEKISSNS</sequence>
<dbReference type="EMBL" id="LN835307">
    <property type="protein sequence ID" value="CRH01122.1"/>
    <property type="molecule type" value="Genomic_DNA"/>
</dbReference>
<dbReference type="KEGG" id="prel:PRELSG_1200600"/>
<dbReference type="OrthoDB" id="375964at2759"/>
<keyword evidence="2" id="KW-1185">Reference proteome</keyword>
<reference evidence="1 2" key="1">
    <citation type="submission" date="2015-04" db="EMBL/GenBank/DDBJ databases">
        <authorList>
            <consortium name="Pathogen Informatics"/>
        </authorList>
    </citation>
    <scope>NUCLEOTIDE SEQUENCE [LARGE SCALE GENOMIC DNA]</scope>
    <source>
        <strain evidence="1 2">SGS1</strain>
    </source>
</reference>
<name>A0A1J1H8A1_PLARL</name>
<protein>
    <submittedName>
        <fullName evidence="1">Uncharacterized protein</fullName>
    </submittedName>
</protein>
<dbReference type="Proteomes" id="UP000220158">
    <property type="component" value="Chromosome 12"/>
</dbReference>
<organism evidence="1 2">
    <name type="scientific">Plasmodium relictum</name>
    <dbReference type="NCBI Taxonomy" id="85471"/>
    <lineage>
        <taxon>Eukaryota</taxon>
        <taxon>Sar</taxon>
        <taxon>Alveolata</taxon>
        <taxon>Apicomplexa</taxon>
        <taxon>Aconoidasida</taxon>
        <taxon>Haemosporida</taxon>
        <taxon>Plasmodiidae</taxon>
        <taxon>Plasmodium</taxon>
        <taxon>Plasmodium (Haemamoeba)</taxon>
    </lineage>
</organism>
<evidence type="ECO:0000313" key="2">
    <source>
        <dbReference type="Proteomes" id="UP000220158"/>
    </source>
</evidence>